<dbReference type="EMBL" id="CP035758">
    <property type="protein sequence ID" value="QBD82648.1"/>
    <property type="molecule type" value="Genomic_DNA"/>
</dbReference>
<comment type="similarity">
    <text evidence="1">Belongs to the P-Pant transferase superfamily. Gsp/Sfp/HetI/AcpT family.</text>
</comment>
<dbReference type="GO" id="GO:0005829">
    <property type="term" value="C:cytosol"/>
    <property type="evidence" value="ECO:0007669"/>
    <property type="project" value="TreeGrafter"/>
</dbReference>
<dbReference type="PANTHER" id="PTHR12215:SF10">
    <property type="entry name" value="L-AMINOADIPATE-SEMIALDEHYDE DEHYDROGENASE-PHOSPHOPANTETHEINYL TRANSFERASE"/>
    <property type="match status" value="1"/>
</dbReference>
<dbReference type="Proteomes" id="UP000290365">
    <property type="component" value="Chromosome"/>
</dbReference>
<dbReference type="GO" id="GO:0008897">
    <property type="term" value="F:holo-[acyl-carrier-protein] synthase activity"/>
    <property type="evidence" value="ECO:0007669"/>
    <property type="project" value="InterPro"/>
</dbReference>
<dbReference type="InterPro" id="IPR008278">
    <property type="entry name" value="4-PPantetheinyl_Trfase_dom"/>
</dbReference>
<accession>A0A4P6K331</accession>
<dbReference type="GO" id="GO:0019878">
    <property type="term" value="P:lysine biosynthetic process via aminoadipic acid"/>
    <property type="evidence" value="ECO:0007669"/>
    <property type="project" value="TreeGrafter"/>
</dbReference>
<evidence type="ECO:0000313" key="6">
    <source>
        <dbReference type="Proteomes" id="UP000290365"/>
    </source>
</evidence>
<gene>
    <name evidence="5" type="ORF">EPA93_44460</name>
</gene>
<feature type="domain" description="4'-phosphopantetheinyl transferase" evidence="3">
    <location>
        <begin position="123"/>
        <end position="206"/>
    </location>
</feature>
<evidence type="ECO:0000313" key="5">
    <source>
        <dbReference type="EMBL" id="QBD82648.1"/>
    </source>
</evidence>
<sequence>MPDWNISPQVLDLPQDEVHVWQASLCAEEPVIQKFLPLLSPDEKARAERFYFARDRQHFIVARGILRTLLGRYLNLAPERISFVYNPYGKPALDPSVHRANLHFNLAHSHQLALYAFSYVGQLGIDVEYMRSDMDYEQLASHAFSAYENTVFHSLSAELRQKAFFDCWTRKEAYIKARGKGLSIPLDQFDVSLRPGEPAVVLACRQEAQASSPCTLRELDPASTYASALAVEGAGWHLRCWLWQG</sequence>
<proteinExistence type="inferred from homology"/>
<dbReference type="SUPFAM" id="SSF56214">
    <property type="entry name" value="4'-phosphopantetheinyl transferase"/>
    <property type="match status" value="2"/>
</dbReference>
<keyword evidence="2 5" id="KW-0808">Transferase</keyword>
<dbReference type="PANTHER" id="PTHR12215">
    <property type="entry name" value="PHOSPHOPANTETHEINE TRANSFERASE"/>
    <property type="match status" value="1"/>
</dbReference>
<dbReference type="InterPro" id="IPR055066">
    <property type="entry name" value="AASDHPPT_N"/>
</dbReference>
<dbReference type="GO" id="GO:0000287">
    <property type="term" value="F:magnesium ion binding"/>
    <property type="evidence" value="ECO:0007669"/>
    <property type="project" value="InterPro"/>
</dbReference>
<dbReference type="Pfam" id="PF22624">
    <property type="entry name" value="AASDHPPT_N"/>
    <property type="match status" value="1"/>
</dbReference>
<evidence type="ECO:0000259" key="4">
    <source>
        <dbReference type="Pfam" id="PF22624"/>
    </source>
</evidence>
<reference evidence="5 6" key="1">
    <citation type="submission" date="2019-01" db="EMBL/GenBank/DDBJ databases">
        <title>Ktedonosporobacter rubrisoli SCAWS-G2.</title>
        <authorList>
            <person name="Huang Y."/>
            <person name="Yan B."/>
        </authorList>
    </citation>
    <scope>NUCLEOTIDE SEQUENCE [LARGE SCALE GENOMIC DNA]</scope>
    <source>
        <strain evidence="5 6">SCAWS-G2</strain>
    </source>
</reference>
<dbReference type="AlphaFoldDB" id="A0A4P6K331"/>
<dbReference type="InterPro" id="IPR050559">
    <property type="entry name" value="P-Pant_transferase_sf"/>
</dbReference>
<dbReference type="InterPro" id="IPR037143">
    <property type="entry name" value="4-PPantetheinyl_Trfase_dom_sf"/>
</dbReference>
<dbReference type="RefSeq" id="WP_129893717.1">
    <property type="nucleotide sequence ID" value="NZ_CP035758.1"/>
</dbReference>
<feature type="domain" description="4'-phosphopantetheinyl transferase N-terminal" evidence="4">
    <location>
        <begin position="33"/>
        <end position="115"/>
    </location>
</feature>
<dbReference type="OrthoDB" id="9808281at2"/>
<keyword evidence="6" id="KW-1185">Reference proteome</keyword>
<evidence type="ECO:0000259" key="3">
    <source>
        <dbReference type="Pfam" id="PF01648"/>
    </source>
</evidence>
<dbReference type="KEGG" id="kbs:EPA93_44460"/>
<evidence type="ECO:0000256" key="1">
    <source>
        <dbReference type="ARBA" id="ARBA00010990"/>
    </source>
</evidence>
<name>A0A4P6K331_KTERU</name>
<protein>
    <submittedName>
        <fullName evidence="5">4'-phosphopantetheinyl transferase superfamily protein</fullName>
    </submittedName>
</protein>
<evidence type="ECO:0000256" key="2">
    <source>
        <dbReference type="ARBA" id="ARBA00022679"/>
    </source>
</evidence>
<organism evidence="5 6">
    <name type="scientific">Ktedonosporobacter rubrisoli</name>
    <dbReference type="NCBI Taxonomy" id="2509675"/>
    <lineage>
        <taxon>Bacteria</taxon>
        <taxon>Bacillati</taxon>
        <taxon>Chloroflexota</taxon>
        <taxon>Ktedonobacteria</taxon>
        <taxon>Ktedonobacterales</taxon>
        <taxon>Ktedonosporobacteraceae</taxon>
        <taxon>Ktedonosporobacter</taxon>
    </lineage>
</organism>
<dbReference type="Gene3D" id="3.90.470.20">
    <property type="entry name" value="4'-phosphopantetheinyl transferase domain"/>
    <property type="match status" value="2"/>
</dbReference>
<dbReference type="Pfam" id="PF01648">
    <property type="entry name" value="ACPS"/>
    <property type="match status" value="1"/>
</dbReference>